<accession>A0ABM5QY13</accession>
<dbReference type="Proteomes" id="UP000028682">
    <property type="component" value="Chromosome"/>
</dbReference>
<evidence type="ECO:0000313" key="2">
    <source>
        <dbReference type="Proteomes" id="UP000028682"/>
    </source>
</evidence>
<name>A0ABM5QY13_STRLI</name>
<organism evidence="1 2">
    <name type="scientific">Streptomyces lividans TK24</name>
    <dbReference type="NCBI Taxonomy" id="457428"/>
    <lineage>
        <taxon>Bacteria</taxon>
        <taxon>Bacillati</taxon>
        <taxon>Actinomycetota</taxon>
        <taxon>Actinomycetes</taxon>
        <taxon>Kitasatosporales</taxon>
        <taxon>Streptomycetaceae</taxon>
        <taxon>Streptomyces</taxon>
    </lineage>
</organism>
<keyword evidence="2" id="KW-1185">Reference proteome</keyword>
<gene>
    <name evidence="1" type="ORF">SLIV_08315</name>
</gene>
<evidence type="ECO:0000313" key="1">
    <source>
        <dbReference type="EMBL" id="AIJ12673.1"/>
    </source>
</evidence>
<protein>
    <submittedName>
        <fullName evidence="1">Uncharacterized protein</fullName>
    </submittedName>
</protein>
<dbReference type="EMBL" id="CP009124">
    <property type="protein sequence ID" value="AIJ12673.1"/>
    <property type="molecule type" value="Genomic_DNA"/>
</dbReference>
<reference evidence="2" key="1">
    <citation type="submission" date="2014-08" db="EMBL/GenBank/DDBJ databases">
        <title>Complete genome sequence of Streptomyces lividans TK24.</title>
        <authorList>
            <consortium name="StrepSynth"/>
            <person name="Ruckert C."/>
            <person name="Fridjonson O.H."/>
            <person name="Lambert C."/>
            <person name="van Wezel G.P."/>
            <person name="Bernaerts K."/>
            <person name="Anne J."/>
            <person name="Economou A."/>
            <person name="Kalinowski J."/>
        </authorList>
    </citation>
    <scope>NUCLEOTIDE SEQUENCE [LARGE SCALE GENOMIC DNA]</scope>
    <source>
        <strain evidence="2">TK24</strain>
    </source>
</reference>
<sequence length="77" mass="8780">MGWQVYRVPERRLIPADRIPLLAGMEDLSKREDRLGIHPGDPILLSPDYRVDELLSLYLCRSGFAKLAPETPSAFRT</sequence>
<proteinExistence type="predicted"/>